<dbReference type="EMBL" id="JH687878">
    <property type="protein sequence ID" value="EJD35836.1"/>
    <property type="molecule type" value="Genomic_DNA"/>
</dbReference>
<evidence type="ECO:0000313" key="3">
    <source>
        <dbReference type="Proteomes" id="UP000006514"/>
    </source>
</evidence>
<name>J0WTP1_AURST</name>
<sequence>MSESSLPKPGTPGPAVDAAADSTQAIGATGGYRARDVSVTSEADEKAELEAQLRVQSIVDLLEKIPKKFLWELLVGLGVRVPPPNAATGMSKFALVCEANQHLHEELHGDGDIIAYEVTVCSYIEDLVDNGLMTNPWAFSHDGEQPGALDVYHELARYVQDFRKQDLRLVALKICCICLLDAKTQPMEESKLREELMQHLQHRVNEEQDLLIEADVLRRLYREREEQSEEESDTESDTWLAGLPNVTQGLGLPPTAPPGLPQILSESESLARIDELQAKLRDLPGRIVIDVLADNDLQLIQFLGDKAFPLTKDHVISEVVELLRSNANSGTAISCALRRCDTAMDRHVEKWLSHTLQKTVISRGRPWRTSKKFEAIRSARALRDPTGVRRADEDSE</sequence>
<dbReference type="InParanoid" id="J0WTP1"/>
<feature type="region of interest" description="Disordered" evidence="1">
    <location>
        <begin position="1"/>
        <end position="22"/>
    </location>
</feature>
<keyword evidence="3" id="KW-1185">Reference proteome</keyword>
<dbReference type="AlphaFoldDB" id="J0WTP1"/>
<proteinExistence type="predicted"/>
<dbReference type="KEGG" id="adl:AURDEDRAFT_117245"/>
<organism evidence="2 3">
    <name type="scientific">Auricularia subglabra (strain TFB-10046 / SS5)</name>
    <name type="common">White-rot fungus</name>
    <name type="synonym">Auricularia delicata (strain TFB10046)</name>
    <dbReference type="NCBI Taxonomy" id="717982"/>
    <lineage>
        <taxon>Eukaryota</taxon>
        <taxon>Fungi</taxon>
        <taxon>Dikarya</taxon>
        <taxon>Basidiomycota</taxon>
        <taxon>Agaricomycotina</taxon>
        <taxon>Agaricomycetes</taxon>
        <taxon>Auriculariales</taxon>
        <taxon>Auriculariaceae</taxon>
        <taxon>Auricularia</taxon>
    </lineage>
</organism>
<protein>
    <submittedName>
        <fullName evidence="2">Uncharacterized protein</fullName>
    </submittedName>
</protein>
<evidence type="ECO:0000313" key="2">
    <source>
        <dbReference type="EMBL" id="EJD35836.1"/>
    </source>
</evidence>
<dbReference type="Proteomes" id="UP000006514">
    <property type="component" value="Unassembled WGS sequence"/>
</dbReference>
<evidence type="ECO:0000256" key="1">
    <source>
        <dbReference type="SAM" id="MobiDB-lite"/>
    </source>
</evidence>
<accession>J0WTP1</accession>
<reference evidence="3" key="1">
    <citation type="journal article" date="2012" name="Science">
        <title>The Paleozoic origin of enzymatic lignin decomposition reconstructed from 31 fungal genomes.</title>
        <authorList>
            <person name="Floudas D."/>
            <person name="Binder M."/>
            <person name="Riley R."/>
            <person name="Barry K."/>
            <person name="Blanchette R.A."/>
            <person name="Henrissat B."/>
            <person name="Martinez A.T."/>
            <person name="Otillar R."/>
            <person name="Spatafora J.W."/>
            <person name="Yadav J.S."/>
            <person name="Aerts A."/>
            <person name="Benoit I."/>
            <person name="Boyd A."/>
            <person name="Carlson A."/>
            <person name="Copeland A."/>
            <person name="Coutinho P.M."/>
            <person name="de Vries R.P."/>
            <person name="Ferreira P."/>
            <person name="Findley K."/>
            <person name="Foster B."/>
            <person name="Gaskell J."/>
            <person name="Glotzer D."/>
            <person name="Gorecki P."/>
            <person name="Heitman J."/>
            <person name="Hesse C."/>
            <person name="Hori C."/>
            <person name="Igarashi K."/>
            <person name="Jurgens J.A."/>
            <person name="Kallen N."/>
            <person name="Kersten P."/>
            <person name="Kohler A."/>
            <person name="Kuees U."/>
            <person name="Kumar T.K.A."/>
            <person name="Kuo A."/>
            <person name="LaButti K."/>
            <person name="Larrondo L.F."/>
            <person name="Lindquist E."/>
            <person name="Ling A."/>
            <person name="Lombard V."/>
            <person name="Lucas S."/>
            <person name="Lundell T."/>
            <person name="Martin R."/>
            <person name="McLaughlin D.J."/>
            <person name="Morgenstern I."/>
            <person name="Morin E."/>
            <person name="Murat C."/>
            <person name="Nagy L.G."/>
            <person name="Nolan M."/>
            <person name="Ohm R.A."/>
            <person name="Patyshakuliyeva A."/>
            <person name="Rokas A."/>
            <person name="Ruiz-Duenas F.J."/>
            <person name="Sabat G."/>
            <person name="Salamov A."/>
            <person name="Samejima M."/>
            <person name="Schmutz J."/>
            <person name="Slot J.C."/>
            <person name="St John F."/>
            <person name="Stenlid J."/>
            <person name="Sun H."/>
            <person name="Sun S."/>
            <person name="Syed K."/>
            <person name="Tsang A."/>
            <person name="Wiebenga A."/>
            <person name="Young D."/>
            <person name="Pisabarro A."/>
            <person name="Eastwood D.C."/>
            <person name="Martin F."/>
            <person name="Cullen D."/>
            <person name="Grigoriev I.V."/>
            <person name="Hibbett D.S."/>
        </authorList>
    </citation>
    <scope>NUCLEOTIDE SEQUENCE [LARGE SCALE GENOMIC DNA]</scope>
    <source>
        <strain evidence="3">TFB10046</strain>
    </source>
</reference>
<gene>
    <name evidence="2" type="ORF">AURDEDRAFT_117245</name>
</gene>